<keyword evidence="5 7" id="KW-0472">Membrane</keyword>
<dbReference type="InterPro" id="IPR036259">
    <property type="entry name" value="MFS_trans_sf"/>
</dbReference>
<dbReference type="FunFam" id="1.20.1250.20:FF:000013">
    <property type="entry name" value="MFS general substrate transporter"/>
    <property type="match status" value="1"/>
</dbReference>
<dbReference type="SUPFAM" id="SSF103473">
    <property type="entry name" value="MFS general substrate transporter"/>
    <property type="match status" value="1"/>
</dbReference>
<dbReference type="GO" id="GO:0016020">
    <property type="term" value="C:membrane"/>
    <property type="evidence" value="ECO:0007669"/>
    <property type="project" value="UniProtKB-SubCell"/>
</dbReference>
<evidence type="ECO:0000259" key="8">
    <source>
        <dbReference type="PROSITE" id="PS50850"/>
    </source>
</evidence>
<dbReference type="PROSITE" id="PS50850">
    <property type="entry name" value="MFS"/>
    <property type="match status" value="1"/>
</dbReference>
<dbReference type="Proteomes" id="UP000030752">
    <property type="component" value="Unassembled WGS sequence"/>
</dbReference>
<keyword evidence="3 7" id="KW-0812">Transmembrane</keyword>
<dbReference type="Gene3D" id="1.20.1250.20">
    <property type="entry name" value="MFS general substrate transporter like domains"/>
    <property type="match status" value="2"/>
</dbReference>
<evidence type="ECO:0000256" key="4">
    <source>
        <dbReference type="ARBA" id="ARBA00022989"/>
    </source>
</evidence>
<reference evidence="9 10" key="1">
    <citation type="submission" date="2013-03" db="EMBL/GenBank/DDBJ databases">
        <title>The Genome Sequence of Phialophora europaea CBS 101466.</title>
        <authorList>
            <consortium name="The Broad Institute Genomics Platform"/>
            <person name="Cuomo C."/>
            <person name="de Hoog S."/>
            <person name="Gorbushina A."/>
            <person name="Walker B."/>
            <person name="Young S.K."/>
            <person name="Zeng Q."/>
            <person name="Gargeya S."/>
            <person name="Fitzgerald M."/>
            <person name="Haas B."/>
            <person name="Abouelleil A."/>
            <person name="Allen A.W."/>
            <person name="Alvarado L."/>
            <person name="Arachchi H.M."/>
            <person name="Berlin A.M."/>
            <person name="Chapman S.B."/>
            <person name="Gainer-Dewar J."/>
            <person name="Goldberg J."/>
            <person name="Griggs A."/>
            <person name="Gujja S."/>
            <person name="Hansen M."/>
            <person name="Howarth C."/>
            <person name="Imamovic A."/>
            <person name="Ireland A."/>
            <person name="Larimer J."/>
            <person name="McCowan C."/>
            <person name="Murphy C."/>
            <person name="Pearson M."/>
            <person name="Poon T.W."/>
            <person name="Priest M."/>
            <person name="Roberts A."/>
            <person name="Saif S."/>
            <person name="Shea T."/>
            <person name="Sisk P."/>
            <person name="Sykes S."/>
            <person name="Wortman J."/>
            <person name="Nusbaum C."/>
            <person name="Birren B."/>
        </authorList>
    </citation>
    <scope>NUCLEOTIDE SEQUENCE [LARGE SCALE GENOMIC DNA]</scope>
    <source>
        <strain evidence="9 10">CBS 101466</strain>
    </source>
</reference>
<gene>
    <name evidence="9" type="ORF">HMPREF1541_06636</name>
</gene>
<dbReference type="Pfam" id="PF07690">
    <property type="entry name" value="MFS_1"/>
    <property type="match status" value="1"/>
</dbReference>
<evidence type="ECO:0000256" key="2">
    <source>
        <dbReference type="ARBA" id="ARBA00022448"/>
    </source>
</evidence>
<feature type="transmembrane region" description="Helical" evidence="7">
    <location>
        <begin position="180"/>
        <end position="201"/>
    </location>
</feature>
<feature type="transmembrane region" description="Helical" evidence="7">
    <location>
        <begin position="349"/>
        <end position="369"/>
    </location>
</feature>
<proteinExistence type="predicted"/>
<dbReference type="GeneID" id="19973975"/>
<dbReference type="PANTHER" id="PTHR43791:SF18">
    <property type="entry name" value="NICOTINIC ACID TRANSPORTER TNA1, PUTATIVE (AFU_ORTHOLOGUE AFUA_3G03820)-RELATED"/>
    <property type="match status" value="1"/>
</dbReference>
<feature type="transmembrane region" description="Helical" evidence="7">
    <location>
        <begin position="121"/>
        <end position="142"/>
    </location>
</feature>
<dbReference type="VEuPathDB" id="FungiDB:HMPREF1541_06636"/>
<dbReference type="GO" id="GO:0022857">
    <property type="term" value="F:transmembrane transporter activity"/>
    <property type="evidence" value="ECO:0007669"/>
    <property type="project" value="InterPro"/>
</dbReference>
<dbReference type="InterPro" id="IPR011701">
    <property type="entry name" value="MFS"/>
</dbReference>
<keyword evidence="2" id="KW-0813">Transport</keyword>
<accession>W2RSA3</accession>
<feature type="domain" description="Major facilitator superfamily (MFS) profile" evidence="8">
    <location>
        <begin position="54"/>
        <end position="472"/>
    </location>
</feature>
<dbReference type="AlphaFoldDB" id="W2RSA3"/>
<dbReference type="EMBL" id="KB822722">
    <property type="protein sequence ID" value="ETN38599.1"/>
    <property type="molecule type" value="Genomic_DNA"/>
</dbReference>
<feature type="transmembrane region" description="Helical" evidence="7">
    <location>
        <begin position="290"/>
        <end position="310"/>
    </location>
</feature>
<dbReference type="InterPro" id="IPR020846">
    <property type="entry name" value="MFS_dom"/>
</dbReference>
<name>W2RSA3_CYPE1</name>
<protein>
    <recommendedName>
        <fullName evidence="8">Major facilitator superfamily (MFS) profile domain-containing protein</fullName>
    </recommendedName>
</protein>
<evidence type="ECO:0000256" key="5">
    <source>
        <dbReference type="ARBA" id="ARBA00023136"/>
    </source>
</evidence>
<evidence type="ECO:0000256" key="7">
    <source>
        <dbReference type="SAM" id="Phobius"/>
    </source>
</evidence>
<dbReference type="HOGENOM" id="CLU_001265_0_1_1"/>
<dbReference type="PANTHER" id="PTHR43791">
    <property type="entry name" value="PERMEASE-RELATED"/>
    <property type="match status" value="1"/>
</dbReference>
<dbReference type="eggNOG" id="KOG2533">
    <property type="taxonomic scope" value="Eukaryota"/>
</dbReference>
<organism evidence="9 10">
    <name type="scientific">Cyphellophora europaea (strain CBS 101466)</name>
    <name type="common">Phialophora europaea</name>
    <dbReference type="NCBI Taxonomy" id="1220924"/>
    <lineage>
        <taxon>Eukaryota</taxon>
        <taxon>Fungi</taxon>
        <taxon>Dikarya</taxon>
        <taxon>Ascomycota</taxon>
        <taxon>Pezizomycotina</taxon>
        <taxon>Eurotiomycetes</taxon>
        <taxon>Chaetothyriomycetidae</taxon>
        <taxon>Chaetothyriales</taxon>
        <taxon>Cyphellophoraceae</taxon>
        <taxon>Cyphellophora</taxon>
    </lineage>
</organism>
<feature type="transmembrane region" description="Helical" evidence="7">
    <location>
        <begin position="213"/>
        <end position="236"/>
    </location>
</feature>
<feature type="transmembrane region" description="Helical" evidence="7">
    <location>
        <begin position="148"/>
        <end position="168"/>
    </location>
</feature>
<evidence type="ECO:0000313" key="10">
    <source>
        <dbReference type="Proteomes" id="UP000030752"/>
    </source>
</evidence>
<keyword evidence="10" id="KW-1185">Reference proteome</keyword>
<evidence type="ECO:0000256" key="3">
    <source>
        <dbReference type="ARBA" id="ARBA00022692"/>
    </source>
</evidence>
<feature type="transmembrane region" description="Helical" evidence="7">
    <location>
        <begin position="322"/>
        <end position="342"/>
    </location>
</feature>
<sequence length="503" mass="56190">MAIDVKTKSDAQVSYHEDPSSNVLEKGDSISDNSDFQDDPERAKRILRAVDIRLVPVLTLLYLISFLDRSNIGNARVAGLDTDLGLNDKQYNMALTIFFFPYALFEVPSNIVLKLLTPRKWLTTITLTWGTVLTLMGIVQGYRGLLAARFFLGVAEAGFFPAATYILTTFYPKYELQKRLAVFYSSAALAGAFSGLLAFALQKMDGIGGLAGWRWIFIMEGIVTVVIGALIPFILIDSPATQKFLSPDDTKFYLRRLEHDNKTGSKDQDQFKWKYVTSALLDWKIYLSTLIFWGNSVVIYSFVFTLPTAIKDMGYTREQAQLLTIPIYTFSCLTILVVAYYADKAARRFEFICYPFILCAVCFIALIAVPKTHSPGIRYGLLFGVAAGFYAPLCGIVAWNANNLAGSWKRSVGMALQITIGNLGGLVGSNIYMKAEAPYYWTGYGVSLAVLTIAIICSVVMLFALKRINKKREAMSEEEVRAKYTDEQLTELGDKSPLFRYTL</sequence>
<feature type="region of interest" description="Disordered" evidence="6">
    <location>
        <begin position="1"/>
        <end position="38"/>
    </location>
</feature>
<evidence type="ECO:0000256" key="6">
    <source>
        <dbReference type="SAM" id="MobiDB-lite"/>
    </source>
</evidence>
<dbReference type="RefSeq" id="XP_008719188.1">
    <property type="nucleotide sequence ID" value="XM_008720966.1"/>
</dbReference>
<dbReference type="InParanoid" id="W2RSA3"/>
<evidence type="ECO:0000256" key="1">
    <source>
        <dbReference type="ARBA" id="ARBA00004141"/>
    </source>
</evidence>
<evidence type="ECO:0000313" key="9">
    <source>
        <dbReference type="EMBL" id="ETN38599.1"/>
    </source>
</evidence>
<dbReference type="OrthoDB" id="2962993at2759"/>
<feature type="transmembrane region" description="Helical" evidence="7">
    <location>
        <begin position="50"/>
        <end position="67"/>
    </location>
</feature>
<feature type="transmembrane region" description="Helical" evidence="7">
    <location>
        <begin position="412"/>
        <end position="433"/>
    </location>
</feature>
<feature type="transmembrane region" description="Helical" evidence="7">
    <location>
        <begin position="91"/>
        <end position="109"/>
    </location>
</feature>
<feature type="transmembrane region" description="Helical" evidence="7">
    <location>
        <begin position="439"/>
        <end position="465"/>
    </location>
</feature>
<keyword evidence="4 7" id="KW-1133">Transmembrane helix</keyword>
<comment type="subcellular location">
    <subcellularLocation>
        <location evidence="1">Membrane</location>
        <topology evidence="1">Multi-pass membrane protein</topology>
    </subcellularLocation>
</comment>
<feature type="compositionally biased region" description="Basic and acidic residues" evidence="6">
    <location>
        <begin position="1"/>
        <end position="29"/>
    </location>
</feature>
<feature type="transmembrane region" description="Helical" evidence="7">
    <location>
        <begin position="381"/>
        <end position="400"/>
    </location>
</feature>
<dbReference type="FunFam" id="1.20.1250.20:FF:000034">
    <property type="entry name" value="MFS general substrate transporter"/>
    <property type="match status" value="1"/>
</dbReference>